<evidence type="ECO:0000256" key="4">
    <source>
        <dbReference type="ARBA" id="ARBA00022989"/>
    </source>
</evidence>
<feature type="transmembrane region" description="Helical" evidence="6">
    <location>
        <begin position="107"/>
        <end position="129"/>
    </location>
</feature>
<dbReference type="AlphaFoldDB" id="A0A0E3NBG7"/>
<dbReference type="EMBL" id="CP009501">
    <property type="protein sequence ID" value="AKB12950.1"/>
    <property type="molecule type" value="Genomic_DNA"/>
</dbReference>
<feature type="transmembrane region" description="Helical" evidence="6">
    <location>
        <begin position="35"/>
        <end position="57"/>
    </location>
</feature>
<evidence type="ECO:0000256" key="6">
    <source>
        <dbReference type="SAM" id="Phobius"/>
    </source>
</evidence>
<name>A0A0E3NBG7_METTT</name>
<dbReference type="PANTHER" id="PTHR30250:SF11">
    <property type="entry name" value="O-ANTIGEN TRANSPORTER-RELATED"/>
    <property type="match status" value="1"/>
</dbReference>
<dbReference type="KEGG" id="mthr:MSTHT_0728"/>
<feature type="transmembrane region" description="Helical" evidence="6">
    <location>
        <begin position="6"/>
        <end position="23"/>
    </location>
</feature>
<evidence type="ECO:0000256" key="3">
    <source>
        <dbReference type="ARBA" id="ARBA00022692"/>
    </source>
</evidence>
<feature type="transmembrane region" description="Helical" evidence="6">
    <location>
        <begin position="201"/>
        <end position="221"/>
    </location>
</feature>
<dbReference type="STRING" id="523844.MSTHT_0728"/>
<dbReference type="Pfam" id="PF01943">
    <property type="entry name" value="Polysacc_synt"/>
    <property type="match status" value="1"/>
</dbReference>
<accession>A0A0E3NBG7</accession>
<protein>
    <submittedName>
        <fullName evidence="7">Heteropolysaccharide repeat unit export protein</fullName>
    </submittedName>
    <submittedName>
        <fullName evidence="8">Membrane protein involved in the export of O-antigen, teichoic acid lipoteichoic acids</fullName>
    </submittedName>
</protein>
<keyword evidence="5 6" id="KW-0472">Membrane</keyword>
<feature type="transmembrane region" description="Helical" evidence="6">
    <location>
        <begin position="380"/>
        <end position="400"/>
    </location>
</feature>
<dbReference type="InterPro" id="IPR050833">
    <property type="entry name" value="Poly_Biosynth_Transport"/>
</dbReference>
<proteinExistence type="predicted"/>
<dbReference type="EMBL" id="CP009501">
    <property type="protein sequence ID" value="AKB12486.1"/>
    <property type="molecule type" value="Genomic_DNA"/>
</dbReference>
<keyword evidence="3 6" id="KW-0812">Transmembrane</keyword>
<dbReference type="HOGENOM" id="CLU_638757_0_0_2"/>
<comment type="subcellular location">
    <subcellularLocation>
        <location evidence="1">Cell membrane</location>
        <topology evidence="1">Multi-pass membrane protein</topology>
    </subcellularLocation>
</comment>
<feature type="transmembrane region" description="Helical" evidence="6">
    <location>
        <begin position="172"/>
        <end position="195"/>
    </location>
</feature>
<gene>
    <name evidence="7" type="ORF">MSTHT_0728</name>
    <name evidence="8" type="ORF">MSTHT_1192</name>
</gene>
<evidence type="ECO:0000256" key="5">
    <source>
        <dbReference type="ARBA" id="ARBA00023136"/>
    </source>
</evidence>
<feature type="transmembrane region" description="Helical" evidence="6">
    <location>
        <begin position="69"/>
        <end position="87"/>
    </location>
</feature>
<dbReference type="KEGG" id="mthr:MSTHT_1192"/>
<evidence type="ECO:0000313" key="7">
    <source>
        <dbReference type="EMBL" id="AKB12486.1"/>
    </source>
</evidence>
<reference evidence="7 9" key="1">
    <citation type="submission" date="2014-07" db="EMBL/GenBank/DDBJ databases">
        <title>Methanogenic archaea and the global carbon cycle.</title>
        <authorList>
            <person name="Henriksen J.R."/>
            <person name="Luke J."/>
            <person name="Reinhart S."/>
            <person name="Benedict M.N."/>
            <person name="Youngblut N.D."/>
            <person name="Metcalf M.E."/>
            <person name="Whitaker R.J."/>
            <person name="Metcalf W.W."/>
        </authorList>
    </citation>
    <scope>NUCLEOTIDE SEQUENCE [LARGE SCALE GENOMIC DNA]</scope>
    <source>
        <strain evidence="9">ATCC 43570 / DSM 1825 / OCM 12 / VKM B-1830 / TM-1</strain>
        <strain evidence="7">TM-1</strain>
    </source>
</reference>
<dbReference type="PANTHER" id="PTHR30250">
    <property type="entry name" value="PST FAMILY PREDICTED COLANIC ACID TRANSPORTER"/>
    <property type="match status" value="1"/>
</dbReference>
<evidence type="ECO:0000313" key="8">
    <source>
        <dbReference type="EMBL" id="AKB12950.1"/>
    </source>
</evidence>
<feature type="transmembrane region" description="Helical" evidence="6">
    <location>
        <begin position="316"/>
        <end position="339"/>
    </location>
</feature>
<feature type="transmembrane region" description="Helical" evidence="6">
    <location>
        <begin position="233"/>
        <end position="254"/>
    </location>
</feature>
<keyword evidence="4 6" id="KW-1133">Transmembrane helix</keyword>
<keyword evidence="2" id="KW-1003">Cell membrane</keyword>
<dbReference type="Proteomes" id="UP000066529">
    <property type="component" value="Chromosome"/>
</dbReference>
<feature type="transmembrane region" description="Helical" evidence="6">
    <location>
        <begin position="345"/>
        <end position="368"/>
    </location>
</feature>
<feature type="transmembrane region" description="Helical" evidence="6">
    <location>
        <begin position="406"/>
        <end position="424"/>
    </location>
</feature>
<feature type="transmembrane region" description="Helical" evidence="6">
    <location>
        <begin position="274"/>
        <end position="296"/>
    </location>
</feature>
<evidence type="ECO:0000256" key="2">
    <source>
        <dbReference type="ARBA" id="ARBA00022475"/>
    </source>
</evidence>
<sequence>MGLSVFNYFWLVVSFIYGKVFHEKMSEGVTHFFKNLSYVGFGTFIGTAFLFTFNVLVGRLLGPLEYGKFSLVQSISMFLYVPMLMGYHNAMVKYNAEEEKYDRQKNVISTTYILVLIFTTISVIIYLFIPQKILEYFSVSNEIFDLCILFSVLYAVYMLLTATVNGLHKMKAFAMITPIYSTILLFTFLSIAYIKPLSYKLAIFSMLFSYLITSCLILIYIRKYLTYEFDRKWAHTLTNFAIYSIIGSMTFVLYPNINQILINMYMSTENLGLYNAYSFASVNIASLIFNIFNGVFFPVASKCKDKTVILKRINRIAPYLIIFGTIFIIIVEFIILNIYGSKYTIKIPLLFSFAILSILIVYYGTYNWTFSSEGLDGVKLVNKTSILIAIINVILAMFFIPYLGLIGATISTSIALVIGVYFLLSKGKYFKYDKI</sequence>
<evidence type="ECO:0000256" key="1">
    <source>
        <dbReference type="ARBA" id="ARBA00004651"/>
    </source>
</evidence>
<organism evidence="7 9">
    <name type="scientific">Methanosarcina thermophila (strain ATCC 43570 / DSM 1825 / OCM 12 / VKM B-1830 / TM-1)</name>
    <dbReference type="NCBI Taxonomy" id="523844"/>
    <lineage>
        <taxon>Archaea</taxon>
        <taxon>Methanobacteriati</taxon>
        <taxon>Methanobacteriota</taxon>
        <taxon>Stenosarchaea group</taxon>
        <taxon>Methanomicrobia</taxon>
        <taxon>Methanosarcinales</taxon>
        <taxon>Methanosarcinaceae</taxon>
        <taxon>Methanosarcina</taxon>
    </lineage>
</organism>
<dbReference type="GO" id="GO:0005886">
    <property type="term" value="C:plasma membrane"/>
    <property type="evidence" value="ECO:0007669"/>
    <property type="project" value="UniProtKB-SubCell"/>
</dbReference>
<dbReference type="PATRIC" id="fig|523844.20.peg.1511"/>
<feature type="transmembrane region" description="Helical" evidence="6">
    <location>
        <begin position="141"/>
        <end position="160"/>
    </location>
</feature>
<dbReference type="InterPro" id="IPR002797">
    <property type="entry name" value="Polysacc_synth"/>
</dbReference>
<evidence type="ECO:0000313" key="9">
    <source>
        <dbReference type="Proteomes" id="UP000066529"/>
    </source>
</evidence>